<evidence type="ECO:0000259" key="7">
    <source>
        <dbReference type="PROSITE" id="PS50102"/>
    </source>
</evidence>
<comment type="caution">
    <text evidence="8">The sequence shown here is derived from an EMBL/GenBank/DDBJ whole genome shotgun (WGS) entry which is preliminary data.</text>
</comment>
<sequence length="894" mass="98031">MNRHRGGDRYSDSDNDNDNASSYNNTIDNQDSSYPNRRPSRFSDAPSRFSDAPSRFVDSPINRYSDNGNNNNYSNYNRRSPNNYHGGGGGRRPFDSPPGGGAGGDGGFRPMGGGVGSGDGGFRPMGGAGGGFVPNYQVPPSLSLPPQNISGRKRGFHGSSPDRFDGSGGHSGFAFAKLFVGSVPRTATEMDIRPLFEEHGNVIEVALIKDKRTGQQQGMYDVFPLVCMLMHVERVCIKFIALSFELFQTSCKNPLAAAIASICDQTMAFSSQSVMHAVLCECLKELWQNTLKAVFSSGNGSSILFSYVGVSVLFWFGCAILTVMEFECACLKVHVCDIEFLVDWPCCCFIKYATSEEADRAIRALHNQRTLPGGVGPIQVRYADGERERLGAVEYKLFVGSLNKQATEKEVEEIFTPYGRVEDVYLMRDEMKQSRGCGFVKYSHRDMALAAINGLNGIYTMRGCEQPLTVRFADPKRPRGDSRGGPGVGPRFQASGLRPPPNLGDPMGDHIPHNAWLPMSPQNMGPSSNAGVHGFGNQMPSRSGDLAMPLNQTVNQSLQHLPPSSQQISPLQKPLHSPQQLPPSLQLQAQAASSYPQTQTSHVNQLQSSLATGQTPFSQALPSQHMIGLGRQLPASQTEIQQGISLTAALQVPLNINAQSHSMPAAINQQQLPAPVQQHLLQPLQQSPSQLAQMLSQQTQTLQASFQSSQQAFSQLQQQLQMMQPSNQSTLQQNPQAPKQQWPSQAVASTHATLPVDLPPSTSAPTAGVMSQTVAPLKCNWTEHTSPEGFKYYYNSVTHESRWEKPEEMKLFEQQHQKPAVQLPQPWVNPQVLPAQQVPQTQQVHLQTQFHHQQQQQPSFSSSVSVYIVVPNCNAYHIPLLTPYHGLPASHCWS</sequence>
<dbReference type="AlphaFoldDB" id="A0A5N5L6Y3"/>
<evidence type="ECO:0000256" key="2">
    <source>
        <dbReference type="ARBA" id="ARBA00022884"/>
    </source>
</evidence>
<evidence type="ECO:0000313" key="8">
    <source>
        <dbReference type="EMBL" id="KAB5538390.1"/>
    </source>
</evidence>
<evidence type="ECO:0000256" key="5">
    <source>
        <dbReference type="SAM" id="Phobius"/>
    </source>
</evidence>
<feature type="compositionally biased region" description="Polar residues" evidence="4">
    <location>
        <begin position="725"/>
        <end position="743"/>
    </location>
</feature>
<dbReference type="InterPro" id="IPR035979">
    <property type="entry name" value="RBD_domain_sf"/>
</dbReference>
<dbReference type="SMART" id="SM00360">
    <property type="entry name" value="RRM"/>
    <property type="match status" value="2"/>
</dbReference>
<protein>
    <recommendedName>
        <fullName evidence="10">Flowering time control protein FCA</fullName>
    </recommendedName>
</protein>
<feature type="region of interest" description="Disordered" evidence="4">
    <location>
        <begin position="1"/>
        <end position="109"/>
    </location>
</feature>
<feature type="compositionally biased region" description="Low complexity" evidence="4">
    <location>
        <begin position="62"/>
        <end position="84"/>
    </location>
</feature>
<gene>
    <name evidence="8" type="ORF">DKX38_015923</name>
</gene>
<feature type="domain" description="RRM" evidence="7">
    <location>
        <begin position="176"/>
        <end position="218"/>
    </location>
</feature>
<feature type="compositionally biased region" description="Low complexity" evidence="4">
    <location>
        <begin position="560"/>
        <end position="597"/>
    </location>
</feature>
<feature type="region of interest" description="Disordered" evidence="4">
    <location>
        <begin position="717"/>
        <end position="743"/>
    </location>
</feature>
<keyword evidence="1" id="KW-0677">Repeat</keyword>
<dbReference type="EMBL" id="VDCV01000010">
    <property type="protein sequence ID" value="KAB5538390.1"/>
    <property type="molecule type" value="Genomic_DNA"/>
</dbReference>
<dbReference type="Proteomes" id="UP000326939">
    <property type="component" value="Chromosome 10"/>
</dbReference>
<keyword evidence="9" id="KW-1185">Reference proteome</keyword>
<feature type="compositionally biased region" description="Basic and acidic residues" evidence="4">
    <location>
        <begin position="473"/>
        <end position="482"/>
    </location>
</feature>
<dbReference type="FunFam" id="3.30.70.330:FF:000374">
    <property type="entry name" value="Flowering time control protein FCA"/>
    <property type="match status" value="1"/>
</dbReference>
<dbReference type="PROSITE" id="PS50102">
    <property type="entry name" value="RRM"/>
    <property type="match status" value="2"/>
</dbReference>
<keyword evidence="5" id="KW-1133">Transmembrane helix</keyword>
<keyword evidence="2 3" id="KW-0694">RNA-binding</keyword>
<evidence type="ECO:0000256" key="4">
    <source>
        <dbReference type="SAM" id="MobiDB-lite"/>
    </source>
</evidence>
<evidence type="ECO:0008006" key="10">
    <source>
        <dbReference type="Google" id="ProtNLM"/>
    </source>
</evidence>
<feature type="domain" description="RRM" evidence="7">
    <location>
        <begin position="395"/>
        <end position="475"/>
    </location>
</feature>
<dbReference type="Gene3D" id="2.20.70.10">
    <property type="match status" value="1"/>
</dbReference>
<keyword evidence="5" id="KW-0812">Transmembrane</keyword>
<dbReference type="InterPro" id="IPR036020">
    <property type="entry name" value="WW_dom_sf"/>
</dbReference>
<dbReference type="InterPro" id="IPR012677">
    <property type="entry name" value="Nucleotide-bd_a/b_plait_sf"/>
</dbReference>
<dbReference type="PROSITE" id="PS50020">
    <property type="entry name" value="WW_DOMAIN_2"/>
    <property type="match status" value="1"/>
</dbReference>
<feature type="compositionally biased region" description="Polar residues" evidence="4">
    <location>
        <begin position="598"/>
        <end position="608"/>
    </location>
</feature>
<accession>A0A5N5L6Y3</accession>
<evidence type="ECO:0000259" key="6">
    <source>
        <dbReference type="PROSITE" id="PS50020"/>
    </source>
</evidence>
<dbReference type="InterPro" id="IPR001202">
    <property type="entry name" value="WW_dom"/>
</dbReference>
<name>A0A5N5L6Y3_9ROSI</name>
<dbReference type="PANTHER" id="PTHR24012">
    <property type="entry name" value="RNA BINDING PROTEIN"/>
    <property type="match status" value="1"/>
</dbReference>
<dbReference type="CDD" id="cd00201">
    <property type="entry name" value="WW"/>
    <property type="match status" value="1"/>
</dbReference>
<reference evidence="9" key="1">
    <citation type="journal article" date="2019" name="Gigascience">
        <title>De novo genome assembly of the endangered Acer yangbiense, a plant species with extremely small populations endemic to Yunnan Province, China.</title>
        <authorList>
            <person name="Yang J."/>
            <person name="Wariss H.M."/>
            <person name="Tao L."/>
            <person name="Zhang R."/>
            <person name="Yun Q."/>
            <person name="Hollingsworth P."/>
            <person name="Dao Z."/>
            <person name="Luo G."/>
            <person name="Guo H."/>
            <person name="Ma Y."/>
            <person name="Sun W."/>
        </authorList>
    </citation>
    <scope>NUCLEOTIDE SEQUENCE [LARGE SCALE GENOMIC DNA]</scope>
    <source>
        <strain evidence="9">cv. br00</strain>
    </source>
</reference>
<dbReference type="SMART" id="SM00456">
    <property type="entry name" value="WW"/>
    <property type="match status" value="1"/>
</dbReference>
<feature type="domain" description="WW" evidence="6">
    <location>
        <begin position="775"/>
        <end position="808"/>
    </location>
</feature>
<feature type="compositionally biased region" description="Polar residues" evidence="4">
    <location>
        <begin position="26"/>
        <end position="35"/>
    </location>
</feature>
<evidence type="ECO:0000256" key="1">
    <source>
        <dbReference type="ARBA" id="ARBA00022737"/>
    </source>
</evidence>
<feature type="compositionally biased region" description="Gly residues" evidence="4">
    <location>
        <begin position="98"/>
        <end position="109"/>
    </location>
</feature>
<dbReference type="Pfam" id="PF00397">
    <property type="entry name" value="WW"/>
    <property type="match status" value="1"/>
</dbReference>
<proteinExistence type="predicted"/>
<feature type="region of interest" description="Disordered" evidence="4">
    <location>
        <begin position="523"/>
        <end position="548"/>
    </location>
</feature>
<dbReference type="PROSITE" id="PS01159">
    <property type="entry name" value="WW_DOMAIN_1"/>
    <property type="match status" value="1"/>
</dbReference>
<feature type="compositionally biased region" description="Basic and acidic residues" evidence="4">
    <location>
        <begin position="1"/>
        <end position="12"/>
    </location>
</feature>
<evidence type="ECO:0000313" key="9">
    <source>
        <dbReference type="Proteomes" id="UP000326939"/>
    </source>
</evidence>
<dbReference type="SUPFAM" id="SSF54928">
    <property type="entry name" value="RNA-binding domain, RBD"/>
    <property type="match status" value="2"/>
</dbReference>
<dbReference type="GO" id="GO:0003723">
    <property type="term" value="F:RNA binding"/>
    <property type="evidence" value="ECO:0007669"/>
    <property type="project" value="UniProtKB-UniRule"/>
</dbReference>
<organism evidence="8 9">
    <name type="scientific">Salix brachista</name>
    <dbReference type="NCBI Taxonomy" id="2182728"/>
    <lineage>
        <taxon>Eukaryota</taxon>
        <taxon>Viridiplantae</taxon>
        <taxon>Streptophyta</taxon>
        <taxon>Embryophyta</taxon>
        <taxon>Tracheophyta</taxon>
        <taxon>Spermatophyta</taxon>
        <taxon>Magnoliopsida</taxon>
        <taxon>eudicotyledons</taxon>
        <taxon>Gunneridae</taxon>
        <taxon>Pentapetalae</taxon>
        <taxon>rosids</taxon>
        <taxon>fabids</taxon>
        <taxon>Malpighiales</taxon>
        <taxon>Salicaceae</taxon>
        <taxon>Saliceae</taxon>
        <taxon>Salix</taxon>
    </lineage>
</organism>
<dbReference type="SUPFAM" id="SSF51045">
    <property type="entry name" value="WW domain"/>
    <property type="match status" value="1"/>
</dbReference>
<evidence type="ECO:0000256" key="3">
    <source>
        <dbReference type="PROSITE-ProRule" id="PRU00176"/>
    </source>
</evidence>
<feature type="transmembrane region" description="Helical" evidence="5">
    <location>
        <begin position="304"/>
        <end position="324"/>
    </location>
</feature>
<feature type="region of interest" description="Disordered" evidence="4">
    <location>
        <begin position="560"/>
        <end position="608"/>
    </location>
</feature>
<feature type="region of interest" description="Disordered" evidence="4">
    <location>
        <begin position="472"/>
        <end position="507"/>
    </location>
</feature>
<dbReference type="Gene3D" id="3.30.70.330">
    <property type="match status" value="3"/>
</dbReference>
<dbReference type="Pfam" id="PF00076">
    <property type="entry name" value="RRM_1"/>
    <property type="match status" value="2"/>
</dbReference>
<dbReference type="InterPro" id="IPR000504">
    <property type="entry name" value="RRM_dom"/>
</dbReference>
<keyword evidence="5" id="KW-0472">Membrane</keyword>